<gene>
    <name evidence="3" type="ORF">RCL2_001490700</name>
    <name evidence="2" type="ORF">RclHR1_07130009</name>
</gene>
<dbReference type="PANTHER" id="PTHR11102:SF160">
    <property type="entry name" value="ERAD-ASSOCIATED E3 UBIQUITIN-PROTEIN LIGASE COMPONENT HRD3"/>
    <property type="match status" value="1"/>
</dbReference>
<reference evidence="3" key="2">
    <citation type="submission" date="2019-10" db="EMBL/GenBank/DDBJ databases">
        <title>Conservation and host-specific expression of non-tandemly repeated heterogenous ribosome RNA gene in arbuscular mycorrhizal fungi.</title>
        <authorList>
            <person name="Maeda T."/>
            <person name="Kobayashi Y."/>
            <person name="Nakagawa T."/>
            <person name="Ezawa T."/>
            <person name="Yamaguchi K."/>
            <person name="Bino T."/>
            <person name="Nishimoto Y."/>
            <person name="Shigenobu S."/>
            <person name="Kawaguchi M."/>
        </authorList>
    </citation>
    <scope>NUCLEOTIDE SEQUENCE</scope>
    <source>
        <strain evidence="3">HR1</strain>
    </source>
</reference>
<dbReference type="EMBL" id="BEXD01004108">
    <property type="protein sequence ID" value="GBC06910.1"/>
    <property type="molecule type" value="Genomic_DNA"/>
</dbReference>
<proteinExistence type="inferred from homology"/>
<evidence type="ECO:0000256" key="1">
    <source>
        <dbReference type="ARBA" id="ARBA00038101"/>
    </source>
</evidence>
<name>A0A2Z6SB14_9GLOM</name>
<dbReference type="PANTHER" id="PTHR11102">
    <property type="entry name" value="SEL-1-LIKE PROTEIN"/>
    <property type="match status" value="1"/>
</dbReference>
<keyword evidence="4" id="KW-1185">Reference proteome</keyword>
<dbReference type="InterPro" id="IPR006597">
    <property type="entry name" value="Sel1-like"/>
</dbReference>
<keyword evidence="3" id="KW-0418">Kinase</keyword>
<dbReference type="Pfam" id="PF08238">
    <property type="entry name" value="Sel1"/>
    <property type="match status" value="6"/>
</dbReference>
<accession>A0A2Z6SB14</accession>
<dbReference type="AlphaFoldDB" id="A0A2Z6SB14"/>
<dbReference type="SMART" id="SM00671">
    <property type="entry name" value="SEL1"/>
    <property type="match status" value="6"/>
</dbReference>
<sequence>MNIKEIEPTTQKNIHDNIFEEDLGIVVDDLVNLIFREVNEGKEEFVRKRHVLEYIKNHNINLQEIYNWLLNNQNDSNSIYLLGYFNHYEIKTNLDKKRAFELYAKAASLENNLAKFSLAYMYEDGEGGCKDHDKAFELTKKLAEDGHSGGINLLGYCYYNGIGTNIDTQKAFKLYQKAASLGNPKSQYNLALMYEAGIFENNNNKAFELCKKSAEGGYSGGINLLAYYYNFGIGTKVDIEKAFELYQEAANLGNCDAQNNLAFLYERGNGVEKDINQAIYWYKKSAKQGSSIAQNKLIELLAED</sequence>
<protein>
    <submittedName>
        <fullName evidence="3">Kinase-like domain-containing protein</fullName>
    </submittedName>
</protein>
<dbReference type="Gene3D" id="1.25.40.10">
    <property type="entry name" value="Tetratricopeptide repeat domain"/>
    <property type="match status" value="2"/>
</dbReference>
<evidence type="ECO:0000313" key="4">
    <source>
        <dbReference type="Proteomes" id="UP000247702"/>
    </source>
</evidence>
<dbReference type="EMBL" id="BLAL01000175">
    <property type="protein sequence ID" value="GES87942.1"/>
    <property type="molecule type" value="Genomic_DNA"/>
</dbReference>
<reference evidence="2 4" key="1">
    <citation type="submission" date="2017-11" db="EMBL/GenBank/DDBJ databases">
        <title>The genome of Rhizophagus clarus HR1 reveals common genetic basis of auxotrophy among arbuscular mycorrhizal fungi.</title>
        <authorList>
            <person name="Kobayashi Y."/>
        </authorList>
    </citation>
    <scope>NUCLEOTIDE SEQUENCE [LARGE SCALE GENOMIC DNA]</scope>
    <source>
        <strain evidence="2 4">HR1</strain>
    </source>
</reference>
<organism evidence="2 4">
    <name type="scientific">Rhizophagus clarus</name>
    <dbReference type="NCBI Taxonomy" id="94130"/>
    <lineage>
        <taxon>Eukaryota</taxon>
        <taxon>Fungi</taxon>
        <taxon>Fungi incertae sedis</taxon>
        <taxon>Mucoromycota</taxon>
        <taxon>Glomeromycotina</taxon>
        <taxon>Glomeromycetes</taxon>
        <taxon>Glomerales</taxon>
        <taxon>Glomeraceae</taxon>
        <taxon>Rhizophagus</taxon>
    </lineage>
</organism>
<dbReference type="InterPro" id="IPR050767">
    <property type="entry name" value="Sel1_AlgK"/>
</dbReference>
<dbReference type="InterPro" id="IPR011990">
    <property type="entry name" value="TPR-like_helical_dom_sf"/>
</dbReference>
<dbReference type="SUPFAM" id="SSF81901">
    <property type="entry name" value="HCP-like"/>
    <property type="match status" value="2"/>
</dbReference>
<dbReference type="OrthoDB" id="2425131at2759"/>
<dbReference type="GO" id="GO:0016301">
    <property type="term" value="F:kinase activity"/>
    <property type="evidence" value="ECO:0007669"/>
    <property type="project" value="UniProtKB-KW"/>
</dbReference>
<keyword evidence="3" id="KW-0808">Transferase</keyword>
<evidence type="ECO:0000313" key="2">
    <source>
        <dbReference type="EMBL" id="GBC06910.1"/>
    </source>
</evidence>
<comment type="similarity">
    <text evidence="1">Belongs to the sel-1 family.</text>
</comment>
<dbReference type="Proteomes" id="UP000615446">
    <property type="component" value="Unassembled WGS sequence"/>
</dbReference>
<comment type="caution">
    <text evidence="2">The sequence shown here is derived from an EMBL/GenBank/DDBJ whole genome shotgun (WGS) entry which is preliminary data.</text>
</comment>
<evidence type="ECO:0000313" key="3">
    <source>
        <dbReference type="EMBL" id="GES87942.1"/>
    </source>
</evidence>
<dbReference type="Proteomes" id="UP000247702">
    <property type="component" value="Unassembled WGS sequence"/>
</dbReference>